<proteinExistence type="predicted"/>
<dbReference type="Gene3D" id="3.30.70.1230">
    <property type="entry name" value="Nucleotide cyclase"/>
    <property type="match status" value="1"/>
</dbReference>
<feature type="domain" description="Guanylate cyclase" evidence="7">
    <location>
        <begin position="223"/>
        <end position="356"/>
    </location>
</feature>
<dbReference type="SMART" id="SM00044">
    <property type="entry name" value="CYCc"/>
    <property type="match status" value="1"/>
</dbReference>
<evidence type="ECO:0000259" key="7">
    <source>
        <dbReference type="PROSITE" id="PS50125"/>
    </source>
</evidence>
<name>A0A6C0B5I0_9ZZZZ</name>
<dbReference type="GO" id="GO:0004383">
    <property type="term" value="F:guanylate cyclase activity"/>
    <property type="evidence" value="ECO:0007669"/>
    <property type="project" value="TreeGrafter"/>
</dbReference>
<dbReference type="SUPFAM" id="SSF55073">
    <property type="entry name" value="Nucleotide cyclase"/>
    <property type="match status" value="1"/>
</dbReference>
<dbReference type="GO" id="GO:0001653">
    <property type="term" value="F:peptide receptor activity"/>
    <property type="evidence" value="ECO:0007669"/>
    <property type="project" value="TreeGrafter"/>
</dbReference>
<evidence type="ECO:0000256" key="1">
    <source>
        <dbReference type="ARBA" id="ARBA00004370"/>
    </source>
</evidence>
<dbReference type="Pfam" id="PF00211">
    <property type="entry name" value="Guanylate_cyc"/>
    <property type="match status" value="1"/>
</dbReference>
<evidence type="ECO:0000256" key="4">
    <source>
        <dbReference type="ARBA" id="ARBA00022989"/>
    </source>
</evidence>
<keyword evidence="5" id="KW-0472">Membrane</keyword>
<dbReference type="GO" id="GO:0035556">
    <property type="term" value="P:intracellular signal transduction"/>
    <property type="evidence" value="ECO:0007669"/>
    <property type="project" value="InterPro"/>
</dbReference>
<evidence type="ECO:0000256" key="5">
    <source>
        <dbReference type="ARBA" id="ARBA00023136"/>
    </source>
</evidence>
<dbReference type="PROSITE" id="PS50125">
    <property type="entry name" value="GUANYLATE_CYCLASE_2"/>
    <property type="match status" value="1"/>
</dbReference>
<dbReference type="InterPro" id="IPR050401">
    <property type="entry name" value="Cyclic_nucleotide_synthase"/>
</dbReference>
<evidence type="ECO:0000313" key="8">
    <source>
        <dbReference type="EMBL" id="QHS86921.1"/>
    </source>
</evidence>
<dbReference type="GO" id="GO:0000166">
    <property type="term" value="F:nucleotide binding"/>
    <property type="evidence" value="ECO:0007669"/>
    <property type="project" value="UniProtKB-KW"/>
</dbReference>
<dbReference type="AlphaFoldDB" id="A0A6C0B5I0"/>
<dbReference type="CDD" id="cd07302">
    <property type="entry name" value="CHD"/>
    <property type="match status" value="1"/>
</dbReference>
<keyword evidence="2" id="KW-0812">Transmembrane</keyword>
<dbReference type="FunFam" id="3.30.70.1230:FF:000030">
    <property type="entry name" value="Si:ch211-215j19.12"/>
    <property type="match status" value="1"/>
</dbReference>
<keyword evidence="4" id="KW-1133">Transmembrane helix</keyword>
<dbReference type="InterPro" id="IPR018297">
    <property type="entry name" value="A/G_cyclase_CS"/>
</dbReference>
<evidence type="ECO:0000256" key="3">
    <source>
        <dbReference type="ARBA" id="ARBA00022741"/>
    </source>
</evidence>
<dbReference type="InterPro" id="IPR029787">
    <property type="entry name" value="Nucleotide_cyclase"/>
</dbReference>
<keyword evidence="6" id="KW-0456">Lyase</keyword>
<sequence length="450" mass="50638">MGSGVSSYKSKELGVEQLSLCLIETQRILTTQTQELSVVNEHVRKLEKDNTAQKKKHKRLRCLRYIREHNIIDTIGGKRFFLTYSLHTVTQTMRFPELCEAQIQIFNPPLIVETNRFAKSAYPLELPLLNPNDVGDATIGRIILKYNHSSKIENDDPWTKEEEGFIASVCSLIALKIGCDETKQLLEKTHSQRELLDDILPADVVDTLLNTGEAPPPQSYMCSILFTDVVGFTKLCAQTTPLCVVKMLDDMYTAFDTIVTKSGDALYKMETIGDSYMVVSGVPRNYAYHATEVVKLALALIEAMSSIHIELRDGRMVPIHIRCGIHSGKVVAGIVGTINPRYCLFGDAVNTASRMESTSETMKIQISKETYDCIQQERLSPKASTLLKIVNLVPRDGVDIKGKGVMDTFWVENNEEELCVSPRRRRNRLKSITVMNERLSTYYGCKKGQS</sequence>
<evidence type="ECO:0000256" key="6">
    <source>
        <dbReference type="ARBA" id="ARBA00023239"/>
    </source>
</evidence>
<protein>
    <recommendedName>
        <fullName evidence="7">Guanylate cyclase domain-containing protein</fullName>
    </recommendedName>
</protein>
<dbReference type="PANTHER" id="PTHR11920">
    <property type="entry name" value="GUANYLYL CYCLASE"/>
    <property type="match status" value="1"/>
</dbReference>
<accession>A0A6C0B5I0</accession>
<dbReference type="InterPro" id="IPR001054">
    <property type="entry name" value="A/G_cyclase"/>
</dbReference>
<dbReference type="EMBL" id="MN739065">
    <property type="protein sequence ID" value="QHS86921.1"/>
    <property type="molecule type" value="Genomic_DNA"/>
</dbReference>
<organism evidence="8">
    <name type="scientific">viral metagenome</name>
    <dbReference type="NCBI Taxonomy" id="1070528"/>
    <lineage>
        <taxon>unclassified sequences</taxon>
        <taxon>metagenomes</taxon>
        <taxon>organismal metagenomes</taxon>
    </lineage>
</organism>
<dbReference type="PROSITE" id="PS00452">
    <property type="entry name" value="GUANYLATE_CYCLASE_1"/>
    <property type="match status" value="1"/>
</dbReference>
<dbReference type="PANTHER" id="PTHR11920:SF335">
    <property type="entry name" value="GUANYLATE CYCLASE"/>
    <property type="match status" value="1"/>
</dbReference>
<dbReference type="GO" id="GO:0007168">
    <property type="term" value="P:receptor guanylyl cyclase signaling pathway"/>
    <property type="evidence" value="ECO:0007669"/>
    <property type="project" value="TreeGrafter"/>
</dbReference>
<reference evidence="8" key="1">
    <citation type="journal article" date="2020" name="Nature">
        <title>Giant virus diversity and host interactions through global metagenomics.</title>
        <authorList>
            <person name="Schulz F."/>
            <person name="Roux S."/>
            <person name="Paez-Espino D."/>
            <person name="Jungbluth S."/>
            <person name="Walsh D.A."/>
            <person name="Denef V.J."/>
            <person name="McMahon K.D."/>
            <person name="Konstantinidis K.T."/>
            <person name="Eloe-Fadrosh E.A."/>
            <person name="Kyrpides N.C."/>
            <person name="Woyke T."/>
        </authorList>
    </citation>
    <scope>NUCLEOTIDE SEQUENCE</scope>
    <source>
        <strain evidence="8">GVMAG-M-3300009422-16</strain>
    </source>
</reference>
<keyword evidence="3" id="KW-0547">Nucleotide-binding</keyword>
<dbReference type="GO" id="GO:0005886">
    <property type="term" value="C:plasma membrane"/>
    <property type="evidence" value="ECO:0007669"/>
    <property type="project" value="TreeGrafter"/>
</dbReference>
<dbReference type="GO" id="GO:0004016">
    <property type="term" value="F:adenylate cyclase activity"/>
    <property type="evidence" value="ECO:0007669"/>
    <property type="project" value="TreeGrafter"/>
</dbReference>
<comment type="subcellular location">
    <subcellularLocation>
        <location evidence="1">Membrane</location>
    </subcellularLocation>
</comment>
<evidence type="ECO:0000256" key="2">
    <source>
        <dbReference type="ARBA" id="ARBA00022692"/>
    </source>
</evidence>